<evidence type="ECO:0000256" key="3">
    <source>
        <dbReference type="ARBA" id="ARBA00023125"/>
    </source>
</evidence>
<dbReference type="Proteomes" id="UP000537775">
    <property type="component" value="Unassembled WGS sequence"/>
</dbReference>
<sequence length="302" mass="33474">MDRLVVMRTFVTVAKSSSFSGAARELNISGSLVSRHVADLERQVGVRLVNRTARSVSLTDAGHQYAEFAERILDEIDAEDHALSHSQDAPEGPISVICPKWIGTLDLGTAIAAFARDHPKITVKFELGGMSDRNYDFLDRGYDVAFHTRDLRDSNVLIRRVSELPFLLVASEDYVRRKGRPASVAELADFDCILHPNDPVWRLGSGSDTIHHKVQNPAVVANSYLVIEKLVEAGCGIALIPRRPAMKRLAEGSLIELLPEHAPPARSLYAVHGPGGRTPERVKVFLDFMTDWFRRANESTEV</sequence>
<dbReference type="InterPro" id="IPR058163">
    <property type="entry name" value="LysR-type_TF_proteobact-type"/>
</dbReference>
<keyword evidence="7" id="KW-1185">Reference proteome</keyword>
<reference evidence="6 7" key="1">
    <citation type="submission" date="2020-08" db="EMBL/GenBank/DDBJ databases">
        <title>Sequencing the genomes of 1000 actinobacteria strains.</title>
        <authorList>
            <person name="Klenk H.-P."/>
        </authorList>
    </citation>
    <scope>NUCLEOTIDE SEQUENCE [LARGE SCALE GENOMIC DNA]</scope>
    <source>
        <strain evidence="6 7">DSM 12511</strain>
    </source>
</reference>
<dbReference type="PANTHER" id="PTHR30537">
    <property type="entry name" value="HTH-TYPE TRANSCRIPTIONAL REGULATOR"/>
    <property type="match status" value="1"/>
</dbReference>
<evidence type="ECO:0000313" key="6">
    <source>
        <dbReference type="EMBL" id="MBB6389937.1"/>
    </source>
</evidence>
<dbReference type="PANTHER" id="PTHR30537:SF35">
    <property type="entry name" value="TRANSCRIPTIONAL REGULATORY PROTEIN"/>
    <property type="match status" value="1"/>
</dbReference>
<organism evidence="6 7">
    <name type="scientific">Microbacterium thalassium</name>
    <dbReference type="NCBI Taxonomy" id="362649"/>
    <lineage>
        <taxon>Bacteria</taxon>
        <taxon>Bacillati</taxon>
        <taxon>Actinomycetota</taxon>
        <taxon>Actinomycetes</taxon>
        <taxon>Micrococcales</taxon>
        <taxon>Microbacteriaceae</taxon>
        <taxon>Microbacterium</taxon>
    </lineage>
</organism>
<dbReference type="Pfam" id="PF03466">
    <property type="entry name" value="LysR_substrate"/>
    <property type="match status" value="1"/>
</dbReference>
<dbReference type="FunFam" id="1.10.10.10:FF:000001">
    <property type="entry name" value="LysR family transcriptional regulator"/>
    <property type="match status" value="1"/>
</dbReference>
<keyword evidence="4" id="KW-0804">Transcription</keyword>
<dbReference type="CDD" id="cd08422">
    <property type="entry name" value="PBP2_CrgA_like"/>
    <property type="match status" value="1"/>
</dbReference>
<proteinExistence type="inferred from homology"/>
<dbReference type="PROSITE" id="PS50931">
    <property type="entry name" value="HTH_LYSR"/>
    <property type="match status" value="1"/>
</dbReference>
<dbReference type="GO" id="GO:0006351">
    <property type="term" value="P:DNA-templated transcription"/>
    <property type="evidence" value="ECO:0007669"/>
    <property type="project" value="TreeGrafter"/>
</dbReference>
<dbReference type="EMBL" id="JACHML010000001">
    <property type="protein sequence ID" value="MBB6389937.1"/>
    <property type="molecule type" value="Genomic_DNA"/>
</dbReference>
<dbReference type="InterPro" id="IPR000847">
    <property type="entry name" value="LysR_HTH_N"/>
</dbReference>
<dbReference type="Gene3D" id="3.40.190.290">
    <property type="match status" value="1"/>
</dbReference>
<accession>A0A7X0FLY3</accession>
<dbReference type="GO" id="GO:0003700">
    <property type="term" value="F:DNA-binding transcription factor activity"/>
    <property type="evidence" value="ECO:0007669"/>
    <property type="project" value="InterPro"/>
</dbReference>
<dbReference type="InterPro" id="IPR036390">
    <property type="entry name" value="WH_DNA-bd_sf"/>
</dbReference>
<evidence type="ECO:0000313" key="7">
    <source>
        <dbReference type="Proteomes" id="UP000537775"/>
    </source>
</evidence>
<protein>
    <submittedName>
        <fullName evidence="6">DNA-binding transcriptional LysR family regulator</fullName>
    </submittedName>
</protein>
<dbReference type="GO" id="GO:0043565">
    <property type="term" value="F:sequence-specific DNA binding"/>
    <property type="evidence" value="ECO:0007669"/>
    <property type="project" value="TreeGrafter"/>
</dbReference>
<evidence type="ECO:0000259" key="5">
    <source>
        <dbReference type="PROSITE" id="PS50931"/>
    </source>
</evidence>
<comment type="caution">
    <text evidence="6">The sequence shown here is derived from an EMBL/GenBank/DDBJ whole genome shotgun (WGS) entry which is preliminary data.</text>
</comment>
<comment type="similarity">
    <text evidence="1">Belongs to the LysR transcriptional regulatory family.</text>
</comment>
<gene>
    <name evidence="6" type="ORF">HD594_000250</name>
</gene>
<dbReference type="SUPFAM" id="SSF53850">
    <property type="entry name" value="Periplasmic binding protein-like II"/>
    <property type="match status" value="1"/>
</dbReference>
<evidence type="ECO:0000256" key="4">
    <source>
        <dbReference type="ARBA" id="ARBA00023163"/>
    </source>
</evidence>
<name>A0A7X0FLY3_9MICO</name>
<dbReference type="Pfam" id="PF00126">
    <property type="entry name" value="HTH_1"/>
    <property type="match status" value="1"/>
</dbReference>
<keyword evidence="3 6" id="KW-0238">DNA-binding</keyword>
<dbReference type="SUPFAM" id="SSF46785">
    <property type="entry name" value="Winged helix' DNA-binding domain"/>
    <property type="match status" value="1"/>
</dbReference>
<dbReference type="InterPro" id="IPR005119">
    <property type="entry name" value="LysR_subst-bd"/>
</dbReference>
<keyword evidence="2" id="KW-0805">Transcription regulation</keyword>
<feature type="domain" description="HTH lysR-type" evidence="5">
    <location>
        <begin position="1"/>
        <end position="59"/>
    </location>
</feature>
<dbReference type="AlphaFoldDB" id="A0A7X0FLY3"/>
<dbReference type="RefSeq" id="WP_184749213.1">
    <property type="nucleotide sequence ID" value="NZ_BAAAJR010000008.1"/>
</dbReference>
<evidence type="ECO:0000256" key="1">
    <source>
        <dbReference type="ARBA" id="ARBA00009437"/>
    </source>
</evidence>
<dbReference type="Gene3D" id="1.10.10.10">
    <property type="entry name" value="Winged helix-like DNA-binding domain superfamily/Winged helix DNA-binding domain"/>
    <property type="match status" value="1"/>
</dbReference>
<dbReference type="InterPro" id="IPR036388">
    <property type="entry name" value="WH-like_DNA-bd_sf"/>
</dbReference>
<evidence type="ECO:0000256" key="2">
    <source>
        <dbReference type="ARBA" id="ARBA00023015"/>
    </source>
</evidence>